<feature type="region of interest" description="Disordered" evidence="1">
    <location>
        <begin position="555"/>
        <end position="596"/>
    </location>
</feature>
<evidence type="ECO:0000313" key="3">
    <source>
        <dbReference type="EMBL" id="GJT76814.1"/>
    </source>
</evidence>
<evidence type="ECO:0000259" key="2">
    <source>
        <dbReference type="Pfam" id="PF07727"/>
    </source>
</evidence>
<sequence>VKNAFLYGKIEEEVYVCQPPGFEDPDFPDRVYKVEKALYGLHQAPRAWDKSDILLVQVYVDDIIFGSTKKSLCTEFEKMMHKKFQMSSMGELTFFLRLQVKQKNNGIFISQDKYMTKILKKFGFSDVKTASTHMETQKLLLNDEDGEEVDVYLYRLMIGSLMYLTSSRPDIMFAVCAYARYQVNPKVSHLHAVKMIFSYLKGQLKLGLWYPKDSPFDLVAYTDSDYARSSLDKKSTIGEAEYVAASSCCGQVLWIQNQLLDYGDCNEKKLIHMVKIHTDKNVADLLTKAFDVKTVNGEVQLQALVDGKKIIVTEASVRRDLQLNDEEGMDCLPNATIFEELTRMGYEKLSQKLTFYKAFFSPQWKFLIHTILQCLSAKTTAWNESSSTMASAIICLATNQKFNFSKYIFESMVKNLDNACKFLMYLRFVQVFFDKQLERMQSHKRIYVTPSHTKKIFRNIRRVGKGFSGRDTPLFPTMVVQNQAEMGVGSTIPTDPHHTPTIIQPSTSQPQKKQRSRRPKRKDTEVPQPSGPTTNVADEAVYKERDDSLERAATTTIGLDVEQDRGNINKTQSKATPNEPSSPRTSSGGGPRHQETMGDTIAQTRSENVSKLSNDPLLARVIDLENTKTAQAQEITSLKLRVKKLEKKGGSRTHKLKILYKVGRSSRIVSSDEASLDDQEDASKQGRKIYDIDKDAEITLVHETHVRYGDEEMFDIGLLDGDEVLAEPEVTIKDVNLSVDEVILAQALAVLKSLKVQEKANIVEEPSESITTVATTITVVSTRPRAKGLVIHEEEQATTPTVSSQQPSRVKAQDKSKGIMVEEPVKIKKKDQISLDEELAFKLQAEEKEEERLAKEKAQREKKPTLFHRIMCQQ</sequence>
<feature type="region of interest" description="Disordered" evidence="1">
    <location>
        <begin position="795"/>
        <end position="817"/>
    </location>
</feature>
<evidence type="ECO:0000256" key="1">
    <source>
        <dbReference type="SAM" id="MobiDB-lite"/>
    </source>
</evidence>
<organism evidence="3 4">
    <name type="scientific">Tanacetum coccineum</name>
    <dbReference type="NCBI Taxonomy" id="301880"/>
    <lineage>
        <taxon>Eukaryota</taxon>
        <taxon>Viridiplantae</taxon>
        <taxon>Streptophyta</taxon>
        <taxon>Embryophyta</taxon>
        <taxon>Tracheophyta</taxon>
        <taxon>Spermatophyta</taxon>
        <taxon>Magnoliopsida</taxon>
        <taxon>eudicotyledons</taxon>
        <taxon>Gunneridae</taxon>
        <taxon>Pentapetalae</taxon>
        <taxon>asterids</taxon>
        <taxon>campanulids</taxon>
        <taxon>Asterales</taxon>
        <taxon>Asteraceae</taxon>
        <taxon>Asteroideae</taxon>
        <taxon>Anthemideae</taxon>
        <taxon>Anthemidinae</taxon>
        <taxon>Tanacetum</taxon>
    </lineage>
</organism>
<feature type="compositionally biased region" description="Basic residues" evidence="1">
    <location>
        <begin position="512"/>
        <end position="521"/>
    </location>
</feature>
<dbReference type="EMBL" id="BQNB010018658">
    <property type="protein sequence ID" value="GJT76814.1"/>
    <property type="molecule type" value="Genomic_DNA"/>
</dbReference>
<protein>
    <submittedName>
        <fullName evidence="3">Ribonuclease H-like domain-containing protein</fullName>
    </submittedName>
</protein>
<dbReference type="PANTHER" id="PTHR11439">
    <property type="entry name" value="GAG-POL-RELATED RETROTRANSPOSON"/>
    <property type="match status" value="1"/>
</dbReference>
<gene>
    <name evidence="3" type="ORF">Tco_1043539</name>
</gene>
<dbReference type="InterPro" id="IPR013103">
    <property type="entry name" value="RVT_2"/>
</dbReference>
<dbReference type="SUPFAM" id="SSF56672">
    <property type="entry name" value="DNA/RNA polymerases"/>
    <property type="match status" value="1"/>
</dbReference>
<accession>A0ABQ5GNA7</accession>
<feature type="region of interest" description="Disordered" evidence="1">
    <location>
        <begin position="488"/>
        <end position="541"/>
    </location>
</feature>
<dbReference type="Proteomes" id="UP001151760">
    <property type="component" value="Unassembled WGS sequence"/>
</dbReference>
<proteinExistence type="predicted"/>
<feature type="compositionally biased region" description="Low complexity" evidence="1">
    <location>
        <begin position="491"/>
        <end position="511"/>
    </location>
</feature>
<dbReference type="PANTHER" id="PTHR11439:SF495">
    <property type="entry name" value="REVERSE TRANSCRIPTASE, RNA-DEPENDENT DNA POLYMERASE-RELATED"/>
    <property type="match status" value="1"/>
</dbReference>
<dbReference type="InterPro" id="IPR043502">
    <property type="entry name" value="DNA/RNA_pol_sf"/>
</dbReference>
<feature type="compositionally biased region" description="Polar residues" evidence="1">
    <location>
        <begin position="797"/>
        <end position="808"/>
    </location>
</feature>
<reference evidence="3" key="1">
    <citation type="journal article" date="2022" name="Int. J. Mol. Sci.">
        <title>Draft Genome of Tanacetum Coccineum: Genomic Comparison of Closely Related Tanacetum-Family Plants.</title>
        <authorList>
            <person name="Yamashiro T."/>
            <person name="Shiraishi A."/>
            <person name="Nakayama K."/>
            <person name="Satake H."/>
        </authorList>
    </citation>
    <scope>NUCLEOTIDE SEQUENCE</scope>
</reference>
<keyword evidence="4" id="KW-1185">Reference proteome</keyword>
<feature type="domain" description="Reverse transcriptase Ty1/copia-type" evidence="2">
    <location>
        <begin position="52"/>
        <end position="134"/>
    </location>
</feature>
<reference evidence="3" key="2">
    <citation type="submission" date="2022-01" db="EMBL/GenBank/DDBJ databases">
        <authorList>
            <person name="Yamashiro T."/>
            <person name="Shiraishi A."/>
            <person name="Satake H."/>
            <person name="Nakayama K."/>
        </authorList>
    </citation>
    <scope>NUCLEOTIDE SEQUENCE</scope>
</reference>
<feature type="non-terminal residue" evidence="3">
    <location>
        <position position="1"/>
    </location>
</feature>
<comment type="caution">
    <text evidence="3">The sequence shown here is derived from an EMBL/GenBank/DDBJ whole genome shotgun (WGS) entry which is preliminary data.</text>
</comment>
<evidence type="ECO:0000313" key="4">
    <source>
        <dbReference type="Proteomes" id="UP001151760"/>
    </source>
</evidence>
<name>A0ABQ5GNA7_9ASTR</name>
<feature type="domain" description="Reverse transcriptase Ty1/copia-type" evidence="2">
    <location>
        <begin position="1"/>
        <end position="50"/>
    </location>
</feature>
<feature type="compositionally biased region" description="Polar residues" evidence="1">
    <location>
        <begin position="568"/>
        <end position="579"/>
    </location>
</feature>
<dbReference type="Pfam" id="PF07727">
    <property type="entry name" value="RVT_2"/>
    <property type="match status" value="2"/>
</dbReference>